<evidence type="ECO:0000313" key="3">
    <source>
        <dbReference type="Proteomes" id="UP000001877"/>
    </source>
</evidence>
<feature type="region of interest" description="Disordered" evidence="1">
    <location>
        <begin position="1"/>
        <end position="26"/>
    </location>
</feature>
<dbReference type="Proteomes" id="UP000001877">
    <property type="component" value="Chromosome"/>
</dbReference>
<keyword evidence="3" id="KW-1185">Reference proteome</keyword>
<protein>
    <recommendedName>
        <fullName evidence="4">Molecular chaperone</fullName>
    </recommendedName>
</protein>
<accession>C0ZJ75</accession>
<dbReference type="Gene3D" id="3.90.640.10">
    <property type="entry name" value="Actin, Chain A, domain 4"/>
    <property type="match status" value="1"/>
</dbReference>
<evidence type="ECO:0000313" key="2">
    <source>
        <dbReference type="EMBL" id="BAH45450.1"/>
    </source>
</evidence>
<dbReference type="KEGG" id="bbe:BBR47_44730"/>
<gene>
    <name evidence="2" type="ordered locus">BBR47_44730</name>
</gene>
<evidence type="ECO:0000256" key="1">
    <source>
        <dbReference type="SAM" id="MobiDB-lite"/>
    </source>
</evidence>
<proteinExistence type="predicted"/>
<reference evidence="2 3" key="1">
    <citation type="submission" date="2005-03" db="EMBL/GenBank/DDBJ databases">
        <title>Brevibacillus brevis strain 47, complete genome.</title>
        <authorList>
            <person name="Hosoyama A."/>
            <person name="Yamada R."/>
            <person name="Hongo Y."/>
            <person name="Terui Y."/>
            <person name="Ankai A."/>
            <person name="Masuyama W."/>
            <person name="Sekiguchi M."/>
            <person name="Takeda T."/>
            <person name="Asano K."/>
            <person name="Ohji S."/>
            <person name="Ichikawa N."/>
            <person name="Narita S."/>
            <person name="Aoki N."/>
            <person name="Miura H."/>
            <person name="Matsushita S."/>
            <person name="Sekigawa T."/>
            <person name="Yamagata H."/>
            <person name="Yoshikawa H."/>
            <person name="Udaka S."/>
            <person name="Tanikawa S."/>
            <person name="Fujita N."/>
        </authorList>
    </citation>
    <scope>NUCLEOTIDE SEQUENCE [LARGE SCALE GENOMIC DNA]</scope>
    <source>
        <strain evidence="3">47 / JCM 6285 / NBRC 100599</strain>
    </source>
</reference>
<feature type="compositionally biased region" description="Polar residues" evidence="1">
    <location>
        <begin position="12"/>
        <end position="22"/>
    </location>
</feature>
<dbReference type="RefSeq" id="WP_015892712.1">
    <property type="nucleotide sequence ID" value="NC_012491.1"/>
</dbReference>
<dbReference type="EMBL" id="AP008955">
    <property type="protein sequence ID" value="BAH45450.1"/>
    <property type="molecule type" value="Genomic_DNA"/>
</dbReference>
<name>C0ZJ75_BREBN</name>
<sequence length="891" mass="103002">MSTYSYKLHLQKGSSGDGNQRNHPGEATYTRDELMEMTTFQLRNICYKEKLVGSVVNNLDREGLLHTILRFRGAEENLLIESTVPGGVERLEAVLHKYLNTPMPGVDVIKIPAKMCLYMGLAIGRLDNYHVESSKGLSESNVLLVNDHMELCGILHLRKEKDDRRAGHFTLHACQDAQLRKTVNQNYSLLFFRKQDSEYLYKAYHQDHPLPPVNLHYYKVPVTDLEIRELEETDAILAIDFGTSSTTAGAFLDHQYVSSPSSNDLLNGRIRLNAINYVSFPDTTQKNEEWIEVLPTAVSVADCSSPHDVRFHIGYEALRHMKKNGYSTNATVFQGIKRWVNSYHKIEEVMDSQGNTATVKRSDILRQYLLHVIQMAEHQFKCRFRHLHITSPVKLKTQFLEMFTEILPEYRIESEHALDEGMAVLFNTIADQIDKNSFLDGETYQALVIDCGGGTTDLSSCHFRIEDGHISYRIDIDTTYENGDTNFGGNNITYRIMQFMKIVFADYYGKGRQVTDIDQIIDIPGSEIFRYVDEYGVDSIYERFEARYREAEAILPTRYKEYENKSRDEYQRVRNNFHFLWDLADHMKKEFFRQTGILRNRFTSDTENRQEPDLKLTAVERWVLSIREDGRFRDVFDFPDVVFNAKEINHLIKADIYEILRVFLDDFYQQGRLAEFSIIKLTGQSCRIDVFREALKEFVPGRSIEFRQKSEDAGKVPDLKLSCLRGALRYQSAKKAGFIEAQITNHAPIVPYSVTAFTHNKQERVLIHSQEKLSLVHGSISRPYGVSEVEFYLKENDGQLRQRYLYMDEPAQYKTVLYEDIASKYGTHIPQDETDSIQNGESKYFVFASGSEWGFHVVPVARLNEQLALGKKVFFAFESDLSELDFFDGMK</sequence>
<dbReference type="AlphaFoldDB" id="C0ZJ75"/>
<dbReference type="Gene3D" id="3.30.420.40">
    <property type="match status" value="2"/>
</dbReference>
<dbReference type="HOGENOM" id="CLU_331729_0_0_9"/>
<dbReference type="STRING" id="358681.BBR47_44730"/>
<dbReference type="SUPFAM" id="SSF53067">
    <property type="entry name" value="Actin-like ATPase domain"/>
    <property type="match status" value="2"/>
</dbReference>
<evidence type="ECO:0008006" key="4">
    <source>
        <dbReference type="Google" id="ProtNLM"/>
    </source>
</evidence>
<organism evidence="2 3">
    <name type="scientific">Brevibacillus brevis (strain 47 / JCM 6285 / NBRC 100599)</name>
    <dbReference type="NCBI Taxonomy" id="358681"/>
    <lineage>
        <taxon>Bacteria</taxon>
        <taxon>Bacillati</taxon>
        <taxon>Bacillota</taxon>
        <taxon>Bacilli</taxon>
        <taxon>Bacillales</taxon>
        <taxon>Paenibacillaceae</taxon>
        <taxon>Brevibacillus</taxon>
    </lineage>
</organism>
<dbReference type="InterPro" id="IPR043129">
    <property type="entry name" value="ATPase_NBD"/>
</dbReference>
<dbReference type="eggNOG" id="COG0443">
    <property type="taxonomic scope" value="Bacteria"/>
</dbReference>